<evidence type="ECO:0000313" key="3">
    <source>
        <dbReference type="Proteomes" id="UP000234323"/>
    </source>
</evidence>
<reference evidence="2 3" key="1">
    <citation type="submission" date="2015-10" db="EMBL/GenBank/DDBJ databases">
        <title>Genome analyses suggest a sexual origin of heterokaryosis in a supposedly ancient asexual fungus.</title>
        <authorList>
            <person name="Ropars J."/>
            <person name="Sedzielewska K."/>
            <person name="Noel J."/>
            <person name="Charron P."/>
            <person name="Farinelli L."/>
            <person name="Marton T."/>
            <person name="Kruger M."/>
            <person name="Pelin A."/>
            <person name="Brachmann A."/>
            <person name="Corradi N."/>
        </authorList>
    </citation>
    <scope>NUCLEOTIDE SEQUENCE [LARGE SCALE GENOMIC DNA]</scope>
    <source>
        <strain evidence="2 3">A4</strain>
    </source>
</reference>
<proteinExistence type="predicted"/>
<keyword evidence="1" id="KW-1133">Transmembrane helix</keyword>
<sequence length="59" mass="7202">MKKKYFPISFVLPFPLLLSLFLVFSFLERDISGLHFFFLQFFYLDDRFLTFFSFLDIVS</sequence>
<keyword evidence="1" id="KW-0812">Transmembrane</keyword>
<feature type="transmembrane region" description="Helical" evidence="1">
    <location>
        <begin position="6"/>
        <end position="27"/>
    </location>
</feature>
<name>A0A2I1G1W9_9GLOM</name>
<comment type="caution">
    <text evidence="2">The sequence shown here is derived from an EMBL/GenBank/DDBJ whole genome shotgun (WGS) entry which is preliminary data.</text>
</comment>
<evidence type="ECO:0000313" key="2">
    <source>
        <dbReference type="EMBL" id="PKY40571.1"/>
    </source>
</evidence>
<accession>A0A2I1G1W9</accession>
<dbReference type="Proteomes" id="UP000234323">
    <property type="component" value="Unassembled WGS sequence"/>
</dbReference>
<keyword evidence="1" id="KW-0472">Membrane</keyword>
<dbReference type="AlphaFoldDB" id="A0A2I1G1W9"/>
<keyword evidence="3" id="KW-1185">Reference proteome</keyword>
<gene>
    <name evidence="2" type="ORF">RhiirA4_9653</name>
</gene>
<protein>
    <submittedName>
        <fullName evidence="2">Uncharacterized protein</fullName>
    </submittedName>
</protein>
<dbReference type="EMBL" id="LLXI01000107">
    <property type="protein sequence ID" value="PKY40571.1"/>
    <property type="molecule type" value="Genomic_DNA"/>
</dbReference>
<evidence type="ECO:0000256" key="1">
    <source>
        <dbReference type="SAM" id="Phobius"/>
    </source>
</evidence>
<organism evidence="2 3">
    <name type="scientific">Rhizophagus irregularis</name>
    <dbReference type="NCBI Taxonomy" id="588596"/>
    <lineage>
        <taxon>Eukaryota</taxon>
        <taxon>Fungi</taxon>
        <taxon>Fungi incertae sedis</taxon>
        <taxon>Mucoromycota</taxon>
        <taxon>Glomeromycotina</taxon>
        <taxon>Glomeromycetes</taxon>
        <taxon>Glomerales</taxon>
        <taxon>Glomeraceae</taxon>
        <taxon>Rhizophagus</taxon>
    </lineage>
</organism>